<gene>
    <name evidence="1" type="ORF">L203_102703</name>
</gene>
<reference evidence="1" key="2">
    <citation type="journal article" date="2022" name="Elife">
        <title>Obligate sexual reproduction of a homothallic fungus closely related to the Cryptococcus pathogenic species complex.</title>
        <authorList>
            <person name="Passer A.R."/>
            <person name="Clancey S.A."/>
            <person name="Shea T."/>
            <person name="David-Palma M."/>
            <person name="Averette A.F."/>
            <person name="Boekhout T."/>
            <person name="Porcel B.M."/>
            <person name="Nowrousian M."/>
            <person name="Cuomo C.A."/>
            <person name="Sun S."/>
            <person name="Heitman J."/>
            <person name="Coelho M.A."/>
        </authorList>
    </citation>
    <scope>NUCLEOTIDE SEQUENCE</scope>
    <source>
        <strain evidence="1">CBS 7841</strain>
    </source>
</reference>
<dbReference type="EMBL" id="CP143786">
    <property type="protein sequence ID" value="WVN87520.1"/>
    <property type="molecule type" value="Genomic_DNA"/>
</dbReference>
<reference evidence="1" key="1">
    <citation type="submission" date="2016-06" db="EMBL/GenBank/DDBJ databases">
        <authorList>
            <person name="Cuomo C."/>
            <person name="Litvintseva A."/>
            <person name="Heitman J."/>
            <person name="Chen Y."/>
            <person name="Sun S."/>
            <person name="Springer D."/>
            <person name="Dromer F."/>
            <person name="Young S."/>
            <person name="Zeng Q."/>
            <person name="Chapman S."/>
            <person name="Gujja S."/>
            <person name="Saif S."/>
            <person name="Birren B."/>
        </authorList>
    </citation>
    <scope>NUCLEOTIDE SEQUENCE</scope>
    <source>
        <strain evidence="1">CBS 7841</strain>
    </source>
</reference>
<dbReference type="Proteomes" id="UP000094043">
    <property type="component" value="Chromosome 3"/>
</dbReference>
<protein>
    <submittedName>
        <fullName evidence="1">Uncharacterized protein</fullName>
    </submittedName>
</protein>
<proteinExistence type="predicted"/>
<sequence>MDGSFIMIGGASVAFGLIEALCSWQISRLGVWNGVVVGEWRWELLSARIGSVDVGQWVWPRWARWAPLVSEKLLVLLDDMDARDGTSQHLAVFIDIDKDPPTICALPAPVTQVPAPPNDHAPCIALLVQRQRIHDELLATLFASSTTLRELEETEETAESLKVKS</sequence>
<organism evidence="1 2">
    <name type="scientific">Cryptococcus depauperatus CBS 7841</name>
    <dbReference type="NCBI Taxonomy" id="1295531"/>
    <lineage>
        <taxon>Eukaryota</taxon>
        <taxon>Fungi</taxon>
        <taxon>Dikarya</taxon>
        <taxon>Basidiomycota</taxon>
        <taxon>Agaricomycotina</taxon>
        <taxon>Tremellomycetes</taxon>
        <taxon>Tremellales</taxon>
        <taxon>Cryptococcaceae</taxon>
        <taxon>Cryptococcus</taxon>
    </lineage>
</organism>
<dbReference type="GeneID" id="91086914"/>
<dbReference type="RefSeq" id="XP_066068220.1">
    <property type="nucleotide sequence ID" value="XM_066212123.1"/>
</dbReference>
<name>A0AAJ8M023_9TREE</name>
<keyword evidence="2" id="KW-1185">Reference proteome</keyword>
<dbReference type="AlphaFoldDB" id="A0AAJ8M023"/>
<reference evidence="1" key="3">
    <citation type="submission" date="2024-01" db="EMBL/GenBank/DDBJ databases">
        <authorList>
            <person name="Coelho M.A."/>
            <person name="David-Palma M."/>
            <person name="Shea T."/>
            <person name="Sun S."/>
            <person name="Cuomo C.A."/>
            <person name="Heitman J."/>
        </authorList>
    </citation>
    <scope>NUCLEOTIDE SEQUENCE</scope>
    <source>
        <strain evidence="1">CBS 7841</strain>
    </source>
</reference>
<dbReference type="KEGG" id="cdep:91086914"/>
<accession>A0AAJ8M023</accession>
<evidence type="ECO:0000313" key="2">
    <source>
        <dbReference type="Proteomes" id="UP000094043"/>
    </source>
</evidence>
<evidence type="ECO:0000313" key="1">
    <source>
        <dbReference type="EMBL" id="WVN87520.1"/>
    </source>
</evidence>